<evidence type="ECO:0000256" key="1">
    <source>
        <dbReference type="SAM" id="Phobius"/>
    </source>
</evidence>
<accession>A0A1Y2FP72</accession>
<keyword evidence="1" id="KW-0472">Membrane</keyword>
<evidence type="ECO:0000313" key="2">
    <source>
        <dbReference type="EMBL" id="ORY84515.1"/>
    </source>
</evidence>
<reference evidence="2 3" key="1">
    <citation type="submission" date="2016-08" db="EMBL/GenBank/DDBJ databases">
        <title>A Parts List for Fungal Cellulosomes Revealed by Comparative Genomics.</title>
        <authorList>
            <consortium name="DOE Joint Genome Institute"/>
            <person name="Haitjema C.H."/>
            <person name="Gilmore S.P."/>
            <person name="Henske J.K."/>
            <person name="Solomon K.V."/>
            <person name="De Groot R."/>
            <person name="Kuo A."/>
            <person name="Mondo S.J."/>
            <person name="Salamov A.A."/>
            <person name="Labutti K."/>
            <person name="Zhao Z."/>
            <person name="Chiniquy J."/>
            <person name="Barry K."/>
            <person name="Brewer H.M."/>
            <person name="Purvine S.O."/>
            <person name="Wright A.T."/>
            <person name="Boxma B."/>
            <person name="Van Alen T."/>
            <person name="Hackstein J.H."/>
            <person name="Baker S.E."/>
            <person name="Grigoriev I.V."/>
            <person name="O'Malley M.A."/>
        </authorList>
    </citation>
    <scope>NUCLEOTIDE SEQUENCE [LARGE SCALE GENOMIC DNA]</scope>
    <source>
        <strain evidence="2 3">G1</strain>
    </source>
</reference>
<name>A0A1Y2FP72_9FUNG</name>
<protein>
    <submittedName>
        <fullName evidence="2">Uncharacterized protein</fullName>
    </submittedName>
</protein>
<proteinExistence type="predicted"/>
<keyword evidence="1" id="KW-1133">Transmembrane helix</keyword>
<evidence type="ECO:0000313" key="3">
    <source>
        <dbReference type="Proteomes" id="UP000193920"/>
    </source>
</evidence>
<feature type="transmembrane region" description="Helical" evidence="1">
    <location>
        <begin position="15"/>
        <end position="44"/>
    </location>
</feature>
<dbReference type="Proteomes" id="UP000193920">
    <property type="component" value="Unassembled WGS sequence"/>
</dbReference>
<dbReference type="AlphaFoldDB" id="A0A1Y2FP72"/>
<comment type="caution">
    <text evidence="2">The sequence shown here is derived from an EMBL/GenBank/DDBJ whole genome shotgun (WGS) entry which is preliminary data.</text>
</comment>
<feature type="transmembrane region" description="Helical" evidence="1">
    <location>
        <begin position="65"/>
        <end position="87"/>
    </location>
</feature>
<feature type="transmembrane region" description="Helical" evidence="1">
    <location>
        <begin position="107"/>
        <end position="127"/>
    </location>
</feature>
<keyword evidence="1" id="KW-0812">Transmembrane</keyword>
<gene>
    <name evidence="2" type="ORF">LY90DRAFT_697113</name>
</gene>
<keyword evidence="3" id="KW-1185">Reference proteome</keyword>
<dbReference type="EMBL" id="MCOG01000005">
    <property type="protein sequence ID" value="ORY84515.1"/>
    <property type="molecule type" value="Genomic_DNA"/>
</dbReference>
<sequence length="199" mass="23085">MFSKIINKIQNPKNLLYIIVILSIIFSFGHLNLLGIGFSILAYMGLKNRDLSYIKAFIAYNIIELLFYGISFFIFVIVLIYDIYIIIKEGGDIDLDDDGNNDDEISIIFGFSFLYTTVSLCVLIILAKFFTIELSKKYIEDEQRTKDFSILENGIMEEQTMDTRYSNDNKSSEKLREVANAYIDKFSNSYNENLPPYRK</sequence>
<organism evidence="2 3">
    <name type="scientific">Neocallimastix californiae</name>
    <dbReference type="NCBI Taxonomy" id="1754190"/>
    <lineage>
        <taxon>Eukaryota</taxon>
        <taxon>Fungi</taxon>
        <taxon>Fungi incertae sedis</taxon>
        <taxon>Chytridiomycota</taxon>
        <taxon>Chytridiomycota incertae sedis</taxon>
        <taxon>Neocallimastigomycetes</taxon>
        <taxon>Neocallimastigales</taxon>
        <taxon>Neocallimastigaceae</taxon>
        <taxon>Neocallimastix</taxon>
    </lineage>
</organism>